<evidence type="ECO:0000256" key="1">
    <source>
        <dbReference type="SAM" id="SignalP"/>
    </source>
</evidence>
<dbReference type="GO" id="GO:0043190">
    <property type="term" value="C:ATP-binding cassette (ABC) transporter complex"/>
    <property type="evidence" value="ECO:0007669"/>
    <property type="project" value="InterPro"/>
</dbReference>
<dbReference type="InterPro" id="IPR030678">
    <property type="entry name" value="Peptide/Ni-bd"/>
</dbReference>
<dbReference type="PROSITE" id="PS51257">
    <property type="entry name" value="PROKAR_LIPOPROTEIN"/>
    <property type="match status" value="1"/>
</dbReference>
<dbReference type="InterPro" id="IPR000914">
    <property type="entry name" value="SBP_5_dom"/>
</dbReference>
<dbReference type="GO" id="GO:0042597">
    <property type="term" value="C:periplasmic space"/>
    <property type="evidence" value="ECO:0007669"/>
    <property type="project" value="UniProtKB-ARBA"/>
</dbReference>
<evidence type="ECO:0000313" key="4">
    <source>
        <dbReference type="Proteomes" id="UP000823877"/>
    </source>
</evidence>
<dbReference type="InterPro" id="IPR039424">
    <property type="entry name" value="SBP_5"/>
</dbReference>
<feature type="domain" description="Solute-binding protein family 5" evidence="2">
    <location>
        <begin position="71"/>
        <end position="463"/>
    </location>
</feature>
<dbReference type="Proteomes" id="UP000823877">
    <property type="component" value="Unassembled WGS sequence"/>
</dbReference>
<organism evidence="3 4">
    <name type="scientific">Candidatus Eubacterium faecale</name>
    <dbReference type="NCBI Taxonomy" id="2838568"/>
    <lineage>
        <taxon>Bacteria</taxon>
        <taxon>Bacillati</taxon>
        <taxon>Bacillota</taxon>
        <taxon>Clostridia</taxon>
        <taxon>Eubacteriales</taxon>
        <taxon>Eubacteriaceae</taxon>
        <taxon>Eubacterium</taxon>
    </lineage>
</organism>
<dbReference type="AlphaFoldDB" id="A0A9D2S9F1"/>
<accession>A0A9D2S9F1</accession>
<protein>
    <recommendedName>
        <fullName evidence="2">Solute-binding protein family 5 domain-containing protein</fullName>
    </recommendedName>
</protein>
<proteinExistence type="predicted"/>
<name>A0A9D2S9F1_9FIRM</name>
<reference evidence="3" key="2">
    <citation type="submission" date="2021-04" db="EMBL/GenBank/DDBJ databases">
        <authorList>
            <person name="Gilroy R."/>
        </authorList>
    </citation>
    <scope>NUCLEOTIDE SEQUENCE</scope>
    <source>
        <strain evidence="3">CHK188-16595</strain>
    </source>
</reference>
<comment type="caution">
    <text evidence="3">The sequence shown here is derived from an EMBL/GenBank/DDBJ whole genome shotgun (WGS) entry which is preliminary data.</text>
</comment>
<keyword evidence="1" id="KW-0732">Signal</keyword>
<dbReference type="GO" id="GO:0015833">
    <property type="term" value="P:peptide transport"/>
    <property type="evidence" value="ECO:0007669"/>
    <property type="project" value="TreeGrafter"/>
</dbReference>
<dbReference type="Pfam" id="PF00496">
    <property type="entry name" value="SBP_bac_5"/>
    <property type="match status" value="1"/>
</dbReference>
<evidence type="ECO:0000259" key="2">
    <source>
        <dbReference type="Pfam" id="PF00496"/>
    </source>
</evidence>
<dbReference type="Gene3D" id="3.40.190.10">
    <property type="entry name" value="Periplasmic binding protein-like II"/>
    <property type="match status" value="1"/>
</dbReference>
<dbReference type="Gene3D" id="3.10.105.10">
    <property type="entry name" value="Dipeptide-binding Protein, Domain 3"/>
    <property type="match status" value="1"/>
</dbReference>
<feature type="signal peptide" evidence="1">
    <location>
        <begin position="1"/>
        <end position="19"/>
    </location>
</feature>
<dbReference type="SUPFAM" id="SSF53850">
    <property type="entry name" value="Periplasmic binding protein-like II"/>
    <property type="match status" value="1"/>
</dbReference>
<feature type="chain" id="PRO_5038636536" description="Solute-binding protein family 5 domain-containing protein" evidence="1">
    <location>
        <begin position="20"/>
        <end position="542"/>
    </location>
</feature>
<dbReference type="PIRSF" id="PIRSF002741">
    <property type="entry name" value="MppA"/>
    <property type="match status" value="1"/>
</dbReference>
<dbReference type="Gene3D" id="3.90.76.10">
    <property type="entry name" value="Dipeptide-binding Protein, Domain 1"/>
    <property type="match status" value="1"/>
</dbReference>
<sequence length="542" mass="59375">MKKLIAAALAFLMLALTFAGCSNSDESIDMIYPFGGNINSFDPQVASTEDEFLITENCFEGLVRCDDEGNITPGCAQSWEVSSDGKTYTFQLYQGLKWHIYDSVAERMGENYNPEITADDFVFALQRAADDLTQCPLYSTISSIANAPEVHSGRADESTLGVTASGKYTLTIHLSSPDESFLETMSTAVAMPCNREFFEATAGRYGLDLEYTMFNGQFYITNVLDTSYILAANKEYAGPTKPKATDLTLNIVEEGTDLSEDLLSGYYDAAYIRGYESSGISENSGITMTPYSNITWMLVINGNEGLFSAKDARRALYLSMADMDYEEFPYLQKATGYVPPTCTANGAQYNTAVPAVTESADAAKAEELWRKVISDQEIYTAEITLLVPDYMEDAARQLVQGIQAGIGAVSSVDEKDVDFTMVIETLPESELKSRVAAYDYDIALYPYEASSTSPVTFLQTFANVSYAYIDTAGYNDVLADAASADAADLADACRECEAELYQNYSFLPVFYESCYYAEAKGVSGVQFHPGSGRVSFINATRT</sequence>
<dbReference type="EMBL" id="DWXN01000010">
    <property type="protein sequence ID" value="HJB74939.1"/>
    <property type="molecule type" value="Genomic_DNA"/>
</dbReference>
<dbReference type="PANTHER" id="PTHR30290">
    <property type="entry name" value="PERIPLASMIC BINDING COMPONENT OF ABC TRANSPORTER"/>
    <property type="match status" value="1"/>
</dbReference>
<dbReference type="GO" id="GO:1904680">
    <property type="term" value="F:peptide transmembrane transporter activity"/>
    <property type="evidence" value="ECO:0007669"/>
    <property type="project" value="TreeGrafter"/>
</dbReference>
<gene>
    <name evidence="3" type="ORF">IAA37_04600</name>
</gene>
<evidence type="ECO:0000313" key="3">
    <source>
        <dbReference type="EMBL" id="HJB74939.1"/>
    </source>
</evidence>
<reference evidence="3" key="1">
    <citation type="journal article" date="2021" name="PeerJ">
        <title>Extensive microbial diversity within the chicken gut microbiome revealed by metagenomics and culture.</title>
        <authorList>
            <person name="Gilroy R."/>
            <person name="Ravi A."/>
            <person name="Getino M."/>
            <person name="Pursley I."/>
            <person name="Horton D.L."/>
            <person name="Alikhan N.F."/>
            <person name="Baker D."/>
            <person name="Gharbi K."/>
            <person name="Hall N."/>
            <person name="Watson M."/>
            <person name="Adriaenssens E.M."/>
            <person name="Foster-Nyarko E."/>
            <person name="Jarju S."/>
            <person name="Secka A."/>
            <person name="Antonio M."/>
            <person name="Oren A."/>
            <person name="Chaudhuri R.R."/>
            <person name="La Ragione R."/>
            <person name="Hildebrand F."/>
            <person name="Pallen M.J."/>
        </authorList>
    </citation>
    <scope>NUCLEOTIDE SEQUENCE</scope>
    <source>
        <strain evidence="3">CHK188-16595</strain>
    </source>
</reference>